<dbReference type="FunFam" id="2.30.310.10:FF:000004">
    <property type="entry name" value="Fibronectin-binding protein A"/>
    <property type="match status" value="1"/>
</dbReference>
<dbReference type="InterPro" id="IPR051608">
    <property type="entry name" value="RQC_Subunit_NEMF"/>
</dbReference>
<accession>A0A9D1IEC1</accession>
<evidence type="ECO:0000313" key="7">
    <source>
        <dbReference type="EMBL" id="HIU35355.1"/>
    </source>
</evidence>
<evidence type="ECO:0000259" key="6">
    <source>
        <dbReference type="Pfam" id="PF05670"/>
    </source>
</evidence>
<evidence type="ECO:0000256" key="2">
    <source>
        <dbReference type="ARBA" id="ARBA00022730"/>
    </source>
</evidence>
<dbReference type="GO" id="GO:0043023">
    <property type="term" value="F:ribosomal large subunit binding"/>
    <property type="evidence" value="ECO:0007669"/>
    <property type="project" value="UniProtKB-UniRule"/>
</dbReference>
<proteinExistence type="inferred from homology"/>
<dbReference type="PANTHER" id="PTHR15239">
    <property type="entry name" value="NUCLEAR EXPORT MEDIATOR FACTOR NEMF"/>
    <property type="match status" value="1"/>
</dbReference>
<feature type="domain" description="NFACT RNA-binding" evidence="6">
    <location>
        <begin position="461"/>
        <end position="559"/>
    </location>
</feature>
<reference evidence="7" key="2">
    <citation type="journal article" date="2021" name="PeerJ">
        <title>Extensive microbial diversity within the chicken gut microbiome revealed by metagenomics and culture.</title>
        <authorList>
            <person name="Gilroy R."/>
            <person name="Ravi A."/>
            <person name="Getino M."/>
            <person name="Pursley I."/>
            <person name="Horton D.L."/>
            <person name="Alikhan N.F."/>
            <person name="Baker D."/>
            <person name="Gharbi K."/>
            <person name="Hall N."/>
            <person name="Watson M."/>
            <person name="Adriaenssens E.M."/>
            <person name="Foster-Nyarko E."/>
            <person name="Jarju S."/>
            <person name="Secka A."/>
            <person name="Antonio M."/>
            <person name="Oren A."/>
            <person name="Chaudhuri R.R."/>
            <person name="La Ragione R."/>
            <person name="Hildebrand F."/>
            <person name="Pallen M.J."/>
        </authorList>
    </citation>
    <scope>NUCLEOTIDE SEQUENCE</scope>
    <source>
        <strain evidence="7">ChiGjej1B1-19959</strain>
    </source>
</reference>
<evidence type="ECO:0000256" key="4">
    <source>
        <dbReference type="ARBA" id="ARBA00022917"/>
    </source>
</evidence>
<dbReference type="PANTHER" id="PTHR15239:SF6">
    <property type="entry name" value="RIBOSOME QUALITY CONTROL COMPLEX SUBUNIT NEMF"/>
    <property type="match status" value="1"/>
</dbReference>
<keyword evidence="4 5" id="KW-0648">Protein biosynthesis</keyword>
<dbReference type="Pfam" id="PF05833">
    <property type="entry name" value="NFACT_N"/>
    <property type="match status" value="1"/>
</dbReference>
<dbReference type="GO" id="GO:0019843">
    <property type="term" value="F:rRNA binding"/>
    <property type="evidence" value="ECO:0007669"/>
    <property type="project" value="UniProtKB-UniRule"/>
</dbReference>
<protein>
    <recommendedName>
        <fullName evidence="5">Rqc2 homolog RqcH</fullName>
        <shortName evidence="5">RqcH</shortName>
    </recommendedName>
</protein>
<organism evidence="7 8">
    <name type="scientific">Candidatus Fimenecus excrementigallinarum</name>
    <dbReference type="NCBI Taxonomy" id="2840816"/>
    <lineage>
        <taxon>Bacteria</taxon>
        <taxon>Bacillati</taxon>
        <taxon>Bacillota</taxon>
        <taxon>Clostridia</taxon>
        <taxon>Candidatus Fimenecus</taxon>
    </lineage>
</organism>
<reference evidence="7" key="1">
    <citation type="submission" date="2020-10" db="EMBL/GenBank/DDBJ databases">
        <authorList>
            <person name="Gilroy R."/>
        </authorList>
    </citation>
    <scope>NUCLEOTIDE SEQUENCE</scope>
    <source>
        <strain evidence="7">ChiGjej1B1-19959</strain>
    </source>
</reference>
<keyword evidence="2 5" id="KW-0699">rRNA-binding</keyword>
<dbReference type="GO" id="GO:0000049">
    <property type="term" value="F:tRNA binding"/>
    <property type="evidence" value="ECO:0007669"/>
    <property type="project" value="UniProtKB-UniRule"/>
</dbReference>
<dbReference type="GO" id="GO:1990112">
    <property type="term" value="C:RQC complex"/>
    <property type="evidence" value="ECO:0007669"/>
    <property type="project" value="TreeGrafter"/>
</dbReference>
<dbReference type="InterPro" id="IPR008532">
    <property type="entry name" value="NFACT_RNA-bd"/>
</dbReference>
<dbReference type="Gene3D" id="2.30.310.10">
    <property type="entry name" value="ibrinogen binding protein from staphylococcus aureus domain"/>
    <property type="match status" value="1"/>
</dbReference>
<comment type="similarity">
    <text evidence="5">Belongs to the NEMF family.</text>
</comment>
<sequence length="581" mass="64908">MALDGITLHFLKTELEETLVGARVEKVYQPGKSEIILLLRTRQGPFRLLLCAESSSPRVHITTQTVENPQNPPMLCMLLRKHLCGAVLTGFRQAGLDRVLFLDFDAANEIGDRVRLTLCAEIMGQHSNLILLDGSGRILDAVKRVDASKSALREILPGVSYQAPPRQDKIAVTDESAAQACLSRIRQSPDAPLAKTLMQHIEGISPIVSRELAFRAGGDCTCTVREAGEGELRAVLGQLAASLTASPAHCVVCDEEEKPFDFSFLDIRQYGGFLKKTEYPSFSTLLDAFYAERDRLLRAKRRAGDLHRALQTLRERTARKMANRKAQLKDSAEKEKLRIFGELIQANQYALEKGACAYVLENYYDENKPVRIPADPALSPSQNAQKYYKAYKKASTAEKMLADLIAKDEQELQYLESVEDALSRAQGESDLSMIRQELIDGRYLKRKKGGKQRLPKEQPPYRFRTSEGFTVLVGRNNVQNDRLTLKVAKNYDMWLHTQRFAGSHTILLSEHRAFTDLAISEAAAIAAFFSSARDAQKVPVDYTLVKNIKKPAGAKPGKVIYSTYNTIYVAPREPEDAAKTE</sequence>
<evidence type="ECO:0000256" key="5">
    <source>
        <dbReference type="HAMAP-Rule" id="MF_00844"/>
    </source>
</evidence>
<dbReference type="HAMAP" id="MF_00844_B">
    <property type="entry name" value="RqcH_B"/>
    <property type="match status" value="1"/>
</dbReference>
<feature type="coiled-coil region" evidence="5">
    <location>
        <begin position="296"/>
        <end position="338"/>
    </location>
</feature>
<evidence type="ECO:0000256" key="3">
    <source>
        <dbReference type="ARBA" id="ARBA00022884"/>
    </source>
</evidence>
<dbReference type="GO" id="GO:0072344">
    <property type="term" value="P:rescue of stalled ribosome"/>
    <property type="evidence" value="ECO:0007669"/>
    <property type="project" value="UniProtKB-UniRule"/>
</dbReference>
<dbReference type="InterPro" id="IPR043682">
    <property type="entry name" value="RqcH_bacterial"/>
</dbReference>
<evidence type="ECO:0000313" key="8">
    <source>
        <dbReference type="Proteomes" id="UP000824071"/>
    </source>
</evidence>
<dbReference type="EMBL" id="DVMW01000018">
    <property type="protein sequence ID" value="HIU35355.1"/>
    <property type="molecule type" value="Genomic_DNA"/>
</dbReference>
<evidence type="ECO:0000256" key="1">
    <source>
        <dbReference type="ARBA" id="ARBA00022555"/>
    </source>
</evidence>
<comment type="function">
    <text evidence="5">Key component of the ribosome quality control system (RQC), a ribosome-associated complex that mediates the extraction of incompletely synthesized nascent chains from stalled ribosomes and their subsequent degradation. RqcH recruits Ala-charged tRNA, and with RqcP directs the elongation of stalled nascent chains on 50S ribosomal subunits, leading to non-templated C-terminal alanine extensions (Ala tail). The Ala tail promotes nascent chain degradation. May add between 1 and at least 8 Ala residues. Binds to stalled 50S ribosomal subunits.</text>
</comment>
<comment type="caution">
    <text evidence="7">The sequence shown here is derived from an EMBL/GenBank/DDBJ whole genome shotgun (WGS) entry which is preliminary data.</text>
</comment>
<dbReference type="Gene3D" id="1.10.8.50">
    <property type="match status" value="1"/>
</dbReference>
<gene>
    <name evidence="5" type="primary">rqcH</name>
    <name evidence="7" type="ORF">IAC53_01940</name>
</gene>
<dbReference type="Pfam" id="PF05670">
    <property type="entry name" value="NFACT-R_1"/>
    <property type="match status" value="1"/>
</dbReference>
<dbReference type="Proteomes" id="UP000824071">
    <property type="component" value="Unassembled WGS sequence"/>
</dbReference>
<dbReference type="AlphaFoldDB" id="A0A9D1IEC1"/>
<comment type="subunit">
    <text evidence="5">Associates with stalled 50S ribosomal subunits. Binds to RqcP.</text>
</comment>
<keyword evidence="5" id="KW-0175">Coiled coil</keyword>
<name>A0A9D1IEC1_9FIRM</name>
<keyword evidence="1 5" id="KW-0820">tRNA-binding</keyword>
<keyword evidence="3 5" id="KW-0694">RNA-binding</keyword>